<dbReference type="Pfam" id="PF23598">
    <property type="entry name" value="LRR_14"/>
    <property type="match status" value="1"/>
</dbReference>
<dbReference type="GO" id="GO:0005737">
    <property type="term" value="C:cytoplasm"/>
    <property type="evidence" value="ECO:0007669"/>
    <property type="project" value="TreeGrafter"/>
</dbReference>
<dbReference type="OrthoDB" id="1467561at2"/>
<accession>A0A1R4HTF4</accession>
<keyword evidence="3" id="KW-1133">Transmembrane helix</keyword>
<evidence type="ECO:0000313" key="5">
    <source>
        <dbReference type="EMBL" id="SJN10825.1"/>
    </source>
</evidence>
<feature type="domain" description="Disease resistance R13L4/SHOC-2-like LRR" evidence="4">
    <location>
        <begin position="224"/>
        <end position="318"/>
    </location>
</feature>
<dbReference type="PANTHER" id="PTHR48051">
    <property type="match status" value="1"/>
</dbReference>
<keyword evidence="3" id="KW-0472">Membrane</keyword>
<dbReference type="InterPro" id="IPR050216">
    <property type="entry name" value="LRR_domain-containing"/>
</dbReference>
<evidence type="ECO:0000259" key="4">
    <source>
        <dbReference type="Pfam" id="PF23598"/>
    </source>
</evidence>
<keyword evidence="2" id="KW-0677">Repeat</keyword>
<dbReference type="Gene3D" id="3.80.10.10">
    <property type="entry name" value="Ribonuclease Inhibitor"/>
    <property type="match status" value="1"/>
</dbReference>
<comment type="caution">
    <text evidence="5">The sequence shown here is derived from an EMBL/GenBank/DDBJ whole genome shotgun (WGS) entry which is preliminary data.</text>
</comment>
<keyword evidence="3" id="KW-0812">Transmembrane</keyword>
<evidence type="ECO:0000256" key="3">
    <source>
        <dbReference type="SAM" id="Phobius"/>
    </source>
</evidence>
<dbReference type="InterPro" id="IPR032675">
    <property type="entry name" value="LRR_dom_sf"/>
</dbReference>
<dbReference type="SUPFAM" id="SSF52058">
    <property type="entry name" value="L domain-like"/>
    <property type="match status" value="1"/>
</dbReference>
<dbReference type="AlphaFoldDB" id="A0A1R4HTF4"/>
<proteinExistence type="predicted"/>
<dbReference type="EMBL" id="FUKM01000015">
    <property type="protein sequence ID" value="SJN10825.1"/>
    <property type="molecule type" value="Genomic_DNA"/>
</dbReference>
<name>A0A1R4HTF4_9GAMM</name>
<evidence type="ECO:0000256" key="1">
    <source>
        <dbReference type="ARBA" id="ARBA00022614"/>
    </source>
</evidence>
<dbReference type="PANTHER" id="PTHR48051:SF49">
    <property type="entry name" value="LEUCINE-RICH REPEAT AND DEATH DOMAIN-CONTAINING PROTEIN 1"/>
    <property type="match status" value="1"/>
</dbReference>
<evidence type="ECO:0000313" key="6">
    <source>
        <dbReference type="Proteomes" id="UP000196331"/>
    </source>
</evidence>
<sequence>MVILFFVALILAWPTAGLSIVAYIVLLFARGFFQAKERMHHADKLRAHREISSGDGRLPSWIGNKDEVEVFLYAVQNVARRNGVSESFFEHSLSNERIAKSIFQYAGAMEAQGASFIDQQRAVVERLVEMQSSGVVAEHANSSSKGAQVHKLRYWLENETSWVPERQLSDDELLKTRKLALGDAISGELRYPKVSHVPDEILLMEELEDLHLQLNDLDSLPPAVCNIAGLKKLRLGGNSLTSLPKAIGKLKNLELLTLWSNNLSELPLEIGDLVNLKALNIAHNEHLTRLPDSIVSLSKLEEFDWYGQEENTLTERQELWLRELQAGGCQLQLSRELEELLHSTVPGTSSPARG</sequence>
<dbReference type="InterPro" id="IPR055414">
    <property type="entry name" value="LRR_R13L4/SHOC2-like"/>
</dbReference>
<dbReference type="InterPro" id="IPR003591">
    <property type="entry name" value="Leu-rich_rpt_typical-subtyp"/>
</dbReference>
<dbReference type="Proteomes" id="UP000196331">
    <property type="component" value="Unassembled WGS sequence"/>
</dbReference>
<reference evidence="5 6" key="1">
    <citation type="submission" date="2017-02" db="EMBL/GenBank/DDBJ databases">
        <authorList>
            <person name="Dridi B."/>
        </authorList>
    </citation>
    <scope>NUCLEOTIDE SEQUENCE [LARGE SCALE GENOMIC DNA]</scope>
    <source>
        <strain evidence="5 6">JB380</strain>
    </source>
</reference>
<organism evidence="5 6">
    <name type="scientific">Halomonas citrativorans</name>
    <dbReference type="NCBI Taxonomy" id="2742612"/>
    <lineage>
        <taxon>Bacteria</taxon>
        <taxon>Pseudomonadati</taxon>
        <taxon>Pseudomonadota</taxon>
        <taxon>Gammaproteobacteria</taxon>
        <taxon>Oceanospirillales</taxon>
        <taxon>Halomonadaceae</taxon>
        <taxon>Halomonas</taxon>
    </lineage>
</organism>
<protein>
    <recommendedName>
        <fullName evidence="4">Disease resistance R13L4/SHOC-2-like LRR domain-containing protein</fullName>
    </recommendedName>
</protein>
<dbReference type="SMART" id="SM00369">
    <property type="entry name" value="LRR_TYP"/>
    <property type="match status" value="3"/>
</dbReference>
<dbReference type="RefSeq" id="WP_087106589.1">
    <property type="nucleotide sequence ID" value="NZ_FUKM01000015.1"/>
</dbReference>
<feature type="transmembrane region" description="Helical" evidence="3">
    <location>
        <begin position="6"/>
        <end position="29"/>
    </location>
</feature>
<evidence type="ECO:0000256" key="2">
    <source>
        <dbReference type="ARBA" id="ARBA00022737"/>
    </source>
</evidence>
<keyword evidence="1" id="KW-0433">Leucine-rich repeat</keyword>
<gene>
    <name evidence="5" type="ORF">CZ787_04530</name>
</gene>